<sequence>MRRYHLIREIIERGDIKICKVRSEDNPTDPLTKPLSQSKHDAHISSIGLRCNQSHMRLSEHKVLDKTHGQDHLIDRRHKILTDDGSVIEIRGCLQDKGTPAAGFCDTFASAKGVLPA</sequence>
<name>A0ACB8XHH9_ARCLA</name>
<organism evidence="1 2">
    <name type="scientific">Arctium lappa</name>
    <name type="common">Greater burdock</name>
    <name type="synonym">Lappa major</name>
    <dbReference type="NCBI Taxonomy" id="4217"/>
    <lineage>
        <taxon>Eukaryota</taxon>
        <taxon>Viridiplantae</taxon>
        <taxon>Streptophyta</taxon>
        <taxon>Embryophyta</taxon>
        <taxon>Tracheophyta</taxon>
        <taxon>Spermatophyta</taxon>
        <taxon>Magnoliopsida</taxon>
        <taxon>eudicotyledons</taxon>
        <taxon>Gunneridae</taxon>
        <taxon>Pentapetalae</taxon>
        <taxon>asterids</taxon>
        <taxon>campanulids</taxon>
        <taxon>Asterales</taxon>
        <taxon>Asteraceae</taxon>
        <taxon>Carduoideae</taxon>
        <taxon>Cardueae</taxon>
        <taxon>Arctiinae</taxon>
        <taxon>Arctium</taxon>
    </lineage>
</organism>
<evidence type="ECO:0000313" key="2">
    <source>
        <dbReference type="Proteomes" id="UP001055879"/>
    </source>
</evidence>
<accession>A0ACB8XHH9</accession>
<reference evidence="1 2" key="2">
    <citation type="journal article" date="2022" name="Mol. Ecol. Resour.">
        <title>The genomes of chicory, endive, great burdock and yacon provide insights into Asteraceae paleo-polyploidization history and plant inulin production.</title>
        <authorList>
            <person name="Fan W."/>
            <person name="Wang S."/>
            <person name="Wang H."/>
            <person name="Wang A."/>
            <person name="Jiang F."/>
            <person name="Liu H."/>
            <person name="Zhao H."/>
            <person name="Xu D."/>
            <person name="Zhang Y."/>
        </authorList>
    </citation>
    <scope>NUCLEOTIDE SEQUENCE [LARGE SCALE GENOMIC DNA]</scope>
    <source>
        <strain evidence="2">cv. Niubang</strain>
    </source>
</reference>
<comment type="caution">
    <text evidence="1">The sequence shown here is derived from an EMBL/GenBank/DDBJ whole genome shotgun (WGS) entry which is preliminary data.</text>
</comment>
<dbReference type="Proteomes" id="UP001055879">
    <property type="component" value="Linkage Group LG17"/>
</dbReference>
<proteinExistence type="predicted"/>
<reference evidence="2" key="1">
    <citation type="journal article" date="2022" name="Mol. Ecol. Resour.">
        <title>The genomes of chicory, endive, great burdock and yacon provide insights into Asteraceae palaeo-polyploidization history and plant inulin production.</title>
        <authorList>
            <person name="Fan W."/>
            <person name="Wang S."/>
            <person name="Wang H."/>
            <person name="Wang A."/>
            <person name="Jiang F."/>
            <person name="Liu H."/>
            <person name="Zhao H."/>
            <person name="Xu D."/>
            <person name="Zhang Y."/>
        </authorList>
    </citation>
    <scope>NUCLEOTIDE SEQUENCE [LARGE SCALE GENOMIC DNA]</scope>
    <source>
        <strain evidence="2">cv. Niubang</strain>
    </source>
</reference>
<keyword evidence="2" id="KW-1185">Reference proteome</keyword>
<protein>
    <submittedName>
        <fullName evidence="1">Uncharacterized protein</fullName>
    </submittedName>
</protein>
<dbReference type="EMBL" id="CM042063">
    <property type="protein sequence ID" value="KAI3666922.1"/>
    <property type="molecule type" value="Genomic_DNA"/>
</dbReference>
<gene>
    <name evidence="1" type="ORF">L6452_41963</name>
</gene>
<evidence type="ECO:0000313" key="1">
    <source>
        <dbReference type="EMBL" id="KAI3666922.1"/>
    </source>
</evidence>